<dbReference type="PANTHER" id="PTHR32322:SF2">
    <property type="entry name" value="EAMA DOMAIN-CONTAINING PROTEIN"/>
    <property type="match status" value="1"/>
</dbReference>
<dbReference type="PANTHER" id="PTHR32322">
    <property type="entry name" value="INNER MEMBRANE TRANSPORTER"/>
    <property type="match status" value="1"/>
</dbReference>
<feature type="transmembrane region" description="Helical" evidence="5">
    <location>
        <begin position="252"/>
        <end position="271"/>
    </location>
</feature>
<evidence type="ECO:0000256" key="2">
    <source>
        <dbReference type="ARBA" id="ARBA00022692"/>
    </source>
</evidence>
<keyword evidence="4 5" id="KW-0472">Membrane</keyword>
<feature type="transmembrane region" description="Helical" evidence="5">
    <location>
        <begin position="35"/>
        <end position="57"/>
    </location>
</feature>
<keyword evidence="3 5" id="KW-1133">Transmembrane helix</keyword>
<dbReference type="InterPro" id="IPR050638">
    <property type="entry name" value="AA-Vitamin_Transporters"/>
</dbReference>
<name>A0ABD5W741_9EURY</name>
<evidence type="ECO:0000259" key="6">
    <source>
        <dbReference type="Pfam" id="PF00892"/>
    </source>
</evidence>
<proteinExistence type="predicted"/>
<feature type="transmembrane region" description="Helical" evidence="5">
    <location>
        <begin position="218"/>
        <end position="240"/>
    </location>
</feature>
<dbReference type="Proteomes" id="UP001596461">
    <property type="component" value="Unassembled WGS sequence"/>
</dbReference>
<gene>
    <name evidence="7" type="ORF">ACFQL9_05980</name>
</gene>
<feature type="transmembrane region" description="Helical" evidence="5">
    <location>
        <begin position="159"/>
        <end position="177"/>
    </location>
</feature>
<accession>A0ABD5W741</accession>
<feature type="domain" description="EamA" evidence="6">
    <location>
        <begin position="160"/>
        <end position="292"/>
    </location>
</feature>
<evidence type="ECO:0000256" key="3">
    <source>
        <dbReference type="ARBA" id="ARBA00022989"/>
    </source>
</evidence>
<feature type="transmembrane region" description="Helical" evidence="5">
    <location>
        <begin position="189"/>
        <end position="212"/>
    </location>
</feature>
<evidence type="ECO:0000313" key="7">
    <source>
        <dbReference type="EMBL" id="MFC7069186.1"/>
    </source>
</evidence>
<evidence type="ECO:0000256" key="5">
    <source>
        <dbReference type="SAM" id="Phobius"/>
    </source>
</evidence>
<feature type="transmembrane region" description="Helical" evidence="5">
    <location>
        <begin position="102"/>
        <end position="126"/>
    </location>
</feature>
<dbReference type="SUPFAM" id="SSF103481">
    <property type="entry name" value="Multidrug resistance efflux transporter EmrE"/>
    <property type="match status" value="2"/>
</dbReference>
<dbReference type="AlphaFoldDB" id="A0ABD5W741"/>
<dbReference type="InterPro" id="IPR000620">
    <property type="entry name" value="EamA_dom"/>
</dbReference>
<comment type="subcellular location">
    <subcellularLocation>
        <location evidence="1">Membrane</location>
        <topology evidence="1">Multi-pass membrane protein</topology>
    </subcellularLocation>
</comment>
<feature type="transmembrane region" description="Helical" evidence="5">
    <location>
        <begin position="78"/>
        <end position="96"/>
    </location>
</feature>
<evidence type="ECO:0000256" key="1">
    <source>
        <dbReference type="ARBA" id="ARBA00004141"/>
    </source>
</evidence>
<dbReference type="RefSeq" id="WP_390210144.1">
    <property type="nucleotide sequence ID" value="NZ_JBHTAH010000004.1"/>
</dbReference>
<keyword evidence="8" id="KW-1185">Reference proteome</keyword>
<sequence length="297" mass="29346">MDRDTLGTLLVLSSAAAFGTLGVLGEVAFREGLSVPSALALRFAVGTAVVWTALLVARARPGAGTSPPTFTLSPRETAVALALGAVGYAGVSYGFFVGVERMSAGLAAVILYTYPLFVVALASVFLDEQVGVRTVAAAGLSLAGVVLISWTGAAAFDPVGAAATLGAAGLYAAYIVVSRATLETTDERVLTAYVAPAAAASLAVVAVATDAVTVPTTAVGWGVVVALGVVATAFAVFAFFAGLTRVGAGRAGVLSTAEPTVAVALGAVFLSEPVTPAMLLGGVLVVGGVVLVQTTAE</sequence>
<evidence type="ECO:0000256" key="4">
    <source>
        <dbReference type="ARBA" id="ARBA00023136"/>
    </source>
</evidence>
<feature type="domain" description="EamA" evidence="6">
    <location>
        <begin position="6"/>
        <end position="149"/>
    </location>
</feature>
<reference evidence="7 8" key="1">
    <citation type="journal article" date="2019" name="Int. J. Syst. Evol. Microbiol.">
        <title>The Global Catalogue of Microorganisms (GCM) 10K type strain sequencing project: providing services to taxonomists for standard genome sequencing and annotation.</title>
        <authorList>
            <consortium name="The Broad Institute Genomics Platform"/>
            <consortium name="The Broad Institute Genome Sequencing Center for Infectious Disease"/>
            <person name="Wu L."/>
            <person name="Ma J."/>
        </authorList>
    </citation>
    <scope>NUCLEOTIDE SEQUENCE [LARGE SCALE GENOMIC DNA]</scope>
    <source>
        <strain evidence="7 8">DT31</strain>
    </source>
</reference>
<dbReference type="Pfam" id="PF00892">
    <property type="entry name" value="EamA"/>
    <property type="match status" value="2"/>
</dbReference>
<dbReference type="InterPro" id="IPR037185">
    <property type="entry name" value="EmrE-like"/>
</dbReference>
<keyword evidence="2 5" id="KW-0812">Transmembrane</keyword>
<feature type="transmembrane region" description="Helical" evidence="5">
    <location>
        <begin position="135"/>
        <end position="153"/>
    </location>
</feature>
<evidence type="ECO:0000313" key="8">
    <source>
        <dbReference type="Proteomes" id="UP001596461"/>
    </source>
</evidence>
<comment type="caution">
    <text evidence="7">The sequence shown here is derived from an EMBL/GenBank/DDBJ whole genome shotgun (WGS) entry which is preliminary data.</text>
</comment>
<dbReference type="Gene3D" id="1.10.3730.20">
    <property type="match status" value="1"/>
</dbReference>
<feature type="transmembrane region" description="Helical" evidence="5">
    <location>
        <begin position="277"/>
        <end position="296"/>
    </location>
</feature>
<protein>
    <submittedName>
        <fullName evidence="7">DMT family transporter</fullName>
    </submittedName>
</protein>
<dbReference type="EMBL" id="JBHTAH010000004">
    <property type="protein sequence ID" value="MFC7069186.1"/>
    <property type="molecule type" value="Genomic_DNA"/>
</dbReference>
<organism evidence="7 8">
    <name type="scientific">Halobaculum lipolyticum</name>
    <dbReference type="NCBI Taxonomy" id="3032001"/>
    <lineage>
        <taxon>Archaea</taxon>
        <taxon>Methanobacteriati</taxon>
        <taxon>Methanobacteriota</taxon>
        <taxon>Stenosarchaea group</taxon>
        <taxon>Halobacteria</taxon>
        <taxon>Halobacteriales</taxon>
        <taxon>Haloferacaceae</taxon>
        <taxon>Halobaculum</taxon>
    </lineage>
</organism>
<dbReference type="GO" id="GO:0016020">
    <property type="term" value="C:membrane"/>
    <property type="evidence" value="ECO:0007669"/>
    <property type="project" value="UniProtKB-SubCell"/>
</dbReference>